<name>A0A0D2DI39_9EURO</name>
<feature type="compositionally biased region" description="Polar residues" evidence="1">
    <location>
        <begin position="1"/>
        <end position="11"/>
    </location>
</feature>
<dbReference type="HOGENOM" id="CLU_2307607_0_0_1"/>
<dbReference type="AlphaFoldDB" id="A0A0D2DI39"/>
<feature type="compositionally biased region" description="Low complexity" evidence="1">
    <location>
        <begin position="30"/>
        <end position="53"/>
    </location>
</feature>
<evidence type="ECO:0000256" key="1">
    <source>
        <dbReference type="SAM" id="MobiDB-lite"/>
    </source>
</evidence>
<protein>
    <submittedName>
        <fullName evidence="2">Uncharacterized protein</fullName>
    </submittedName>
</protein>
<accession>A0A0D2DI39</accession>
<reference evidence="2 3" key="1">
    <citation type="submission" date="2015-01" db="EMBL/GenBank/DDBJ databases">
        <title>The Genome Sequence of Exophiala oligosperma CBS72588.</title>
        <authorList>
            <consortium name="The Broad Institute Genomics Platform"/>
            <person name="Cuomo C."/>
            <person name="de Hoog S."/>
            <person name="Gorbushina A."/>
            <person name="Stielow B."/>
            <person name="Teixiera M."/>
            <person name="Abouelleil A."/>
            <person name="Chapman S.B."/>
            <person name="Priest M."/>
            <person name="Young S.K."/>
            <person name="Wortman J."/>
            <person name="Nusbaum C."/>
            <person name="Birren B."/>
        </authorList>
    </citation>
    <scope>NUCLEOTIDE SEQUENCE [LARGE SCALE GENOMIC DNA]</scope>
    <source>
        <strain evidence="2 3">CBS 72588</strain>
    </source>
</reference>
<feature type="compositionally biased region" description="Basic residues" evidence="1">
    <location>
        <begin position="19"/>
        <end position="29"/>
    </location>
</feature>
<feature type="region of interest" description="Disordered" evidence="1">
    <location>
        <begin position="1"/>
        <end position="53"/>
    </location>
</feature>
<dbReference type="VEuPathDB" id="FungiDB:PV06_05664"/>
<proteinExistence type="predicted"/>
<dbReference type="Proteomes" id="UP000053342">
    <property type="component" value="Unassembled WGS sequence"/>
</dbReference>
<dbReference type="RefSeq" id="XP_016262296.1">
    <property type="nucleotide sequence ID" value="XM_016406692.1"/>
</dbReference>
<evidence type="ECO:0000313" key="3">
    <source>
        <dbReference type="Proteomes" id="UP000053342"/>
    </source>
</evidence>
<dbReference type="OrthoDB" id="4148366at2759"/>
<organism evidence="2 3">
    <name type="scientific">Exophiala oligosperma</name>
    <dbReference type="NCBI Taxonomy" id="215243"/>
    <lineage>
        <taxon>Eukaryota</taxon>
        <taxon>Fungi</taxon>
        <taxon>Dikarya</taxon>
        <taxon>Ascomycota</taxon>
        <taxon>Pezizomycotina</taxon>
        <taxon>Eurotiomycetes</taxon>
        <taxon>Chaetothyriomycetidae</taxon>
        <taxon>Chaetothyriales</taxon>
        <taxon>Herpotrichiellaceae</taxon>
        <taxon>Exophiala</taxon>
    </lineage>
</organism>
<dbReference type="GeneID" id="27357738"/>
<gene>
    <name evidence="2" type="ORF">PV06_05664</name>
</gene>
<keyword evidence="3" id="KW-1185">Reference proteome</keyword>
<evidence type="ECO:0000313" key="2">
    <source>
        <dbReference type="EMBL" id="KIW42080.1"/>
    </source>
</evidence>
<sequence>MFDSHNQNPLSSKCEHGLRKAYQKAKASKSSKPSTSAKSTPASSASSSRTCSAASLAPTEPVAEWAHQVHLMQNRRYDWCQGCHPKVSTAQIPSQKILQKHFQNHEPYHAYQ</sequence>
<dbReference type="EMBL" id="KN847336">
    <property type="protein sequence ID" value="KIW42080.1"/>
    <property type="molecule type" value="Genomic_DNA"/>
</dbReference>